<sequence>MPRDNLLQSSPPPSNPIKRIHCDGSFDNDSHEAAIGIVITNAHGQICDGRAGRVICSSPIEAEAHALLEACSLAKLDSSSTIIFSNCKSLVDALSGEPSSWPWRCFAHLSSIVHILREANWISIKFVNRQHNKNADWVARNARLNTLPPNWTTILSIVSPLL</sequence>
<dbReference type="GO" id="GO:0004523">
    <property type="term" value="F:RNA-DNA hybrid ribonuclease activity"/>
    <property type="evidence" value="ECO:0007669"/>
    <property type="project" value="InterPro"/>
</dbReference>
<evidence type="ECO:0000313" key="2">
    <source>
        <dbReference type="EMBL" id="CAI0429846.1"/>
    </source>
</evidence>
<dbReference type="PANTHER" id="PTHR47074:SF11">
    <property type="entry name" value="REVERSE TRANSCRIPTASE-LIKE PROTEIN"/>
    <property type="match status" value="1"/>
</dbReference>
<gene>
    <name evidence="2" type="ORF">LITE_LOCUS22334</name>
</gene>
<accession>A0AAV0L6I3</accession>
<name>A0AAV0L6I3_9ROSI</name>
<evidence type="ECO:0000259" key="1">
    <source>
        <dbReference type="Pfam" id="PF13456"/>
    </source>
</evidence>
<proteinExistence type="predicted"/>
<dbReference type="Proteomes" id="UP001154282">
    <property type="component" value="Unassembled WGS sequence"/>
</dbReference>
<dbReference type="Pfam" id="PF13456">
    <property type="entry name" value="RVT_3"/>
    <property type="match status" value="1"/>
</dbReference>
<dbReference type="InterPro" id="IPR044730">
    <property type="entry name" value="RNase_H-like_dom_plant"/>
</dbReference>
<dbReference type="Gene3D" id="3.30.420.10">
    <property type="entry name" value="Ribonuclease H-like superfamily/Ribonuclease H"/>
    <property type="match status" value="1"/>
</dbReference>
<evidence type="ECO:0000313" key="3">
    <source>
        <dbReference type="Proteomes" id="UP001154282"/>
    </source>
</evidence>
<protein>
    <recommendedName>
        <fullName evidence="1">RNase H type-1 domain-containing protein</fullName>
    </recommendedName>
</protein>
<dbReference type="PANTHER" id="PTHR47074">
    <property type="entry name" value="BNAC02G40300D PROTEIN"/>
    <property type="match status" value="1"/>
</dbReference>
<dbReference type="SUPFAM" id="SSF53098">
    <property type="entry name" value="Ribonuclease H-like"/>
    <property type="match status" value="1"/>
</dbReference>
<dbReference type="GO" id="GO:0003676">
    <property type="term" value="F:nucleic acid binding"/>
    <property type="evidence" value="ECO:0007669"/>
    <property type="project" value="InterPro"/>
</dbReference>
<dbReference type="CDD" id="cd06222">
    <property type="entry name" value="RNase_H_like"/>
    <property type="match status" value="1"/>
</dbReference>
<dbReference type="InterPro" id="IPR052929">
    <property type="entry name" value="RNase_H-like_EbsB-rel"/>
</dbReference>
<dbReference type="InterPro" id="IPR012337">
    <property type="entry name" value="RNaseH-like_sf"/>
</dbReference>
<dbReference type="AlphaFoldDB" id="A0AAV0L6I3"/>
<dbReference type="InterPro" id="IPR002156">
    <property type="entry name" value="RNaseH_domain"/>
</dbReference>
<dbReference type="InterPro" id="IPR036397">
    <property type="entry name" value="RNaseH_sf"/>
</dbReference>
<keyword evidence="3" id="KW-1185">Reference proteome</keyword>
<reference evidence="2" key="1">
    <citation type="submission" date="2022-08" db="EMBL/GenBank/DDBJ databases">
        <authorList>
            <person name="Gutierrez-Valencia J."/>
        </authorList>
    </citation>
    <scope>NUCLEOTIDE SEQUENCE</scope>
</reference>
<comment type="caution">
    <text evidence="2">The sequence shown here is derived from an EMBL/GenBank/DDBJ whole genome shotgun (WGS) entry which is preliminary data.</text>
</comment>
<dbReference type="EMBL" id="CAMGYJ010000006">
    <property type="protein sequence ID" value="CAI0429846.1"/>
    <property type="molecule type" value="Genomic_DNA"/>
</dbReference>
<feature type="domain" description="RNase H type-1" evidence="1">
    <location>
        <begin position="22"/>
        <end position="142"/>
    </location>
</feature>
<organism evidence="2 3">
    <name type="scientific">Linum tenue</name>
    <dbReference type="NCBI Taxonomy" id="586396"/>
    <lineage>
        <taxon>Eukaryota</taxon>
        <taxon>Viridiplantae</taxon>
        <taxon>Streptophyta</taxon>
        <taxon>Embryophyta</taxon>
        <taxon>Tracheophyta</taxon>
        <taxon>Spermatophyta</taxon>
        <taxon>Magnoliopsida</taxon>
        <taxon>eudicotyledons</taxon>
        <taxon>Gunneridae</taxon>
        <taxon>Pentapetalae</taxon>
        <taxon>rosids</taxon>
        <taxon>fabids</taxon>
        <taxon>Malpighiales</taxon>
        <taxon>Linaceae</taxon>
        <taxon>Linum</taxon>
    </lineage>
</organism>